<dbReference type="Pfam" id="PF03743">
    <property type="entry name" value="TrbI"/>
    <property type="match status" value="1"/>
</dbReference>
<evidence type="ECO:0000256" key="1">
    <source>
        <dbReference type="ARBA" id="ARBA00004162"/>
    </source>
</evidence>
<feature type="compositionally biased region" description="Polar residues" evidence="7">
    <location>
        <begin position="165"/>
        <end position="177"/>
    </location>
</feature>
<protein>
    <recommendedName>
        <fullName evidence="10">Conjugal transfer protein TraF</fullName>
    </recommendedName>
</protein>
<dbReference type="Gene3D" id="2.40.128.260">
    <property type="entry name" value="Type IV secretion system, VirB10/TraB/TrbI"/>
    <property type="match status" value="2"/>
</dbReference>
<evidence type="ECO:0000256" key="5">
    <source>
        <dbReference type="ARBA" id="ARBA00022989"/>
    </source>
</evidence>
<comment type="caution">
    <text evidence="9">The sequence shown here is derived from an EMBL/GenBank/DDBJ whole genome shotgun (WGS) entry which is preliminary data.</text>
</comment>
<name>A0A615A4Y6_SALMO</name>
<evidence type="ECO:0000256" key="4">
    <source>
        <dbReference type="ARBA" id="ARBA00022692"/>
    </source>
</evidence>
<feature type="compositionally biased region" description="Acidic residues" evidence="7">
    <location>
        <begin position="9"/>
        <end position="19"/>
    </location>
</feature>
<dbReference type="InterPro" id="IPR042217">
    <property type="entry name" value="T4SS_VirB10/TrbI"/>
</dbReference>
<sequence length="386" mass="42121">MSKDREENLDYLDEEDTGIEDERQGFSGSPKKRIAGARAFVGLMVLIGTAMVGWFVYNQMHVKKLADDPKKDKEQVMTSSLPRQSFDDVPPTIDNTPKNDVVPPLQTSQQQQPQQQVARQSLNNQKKELTPEEKIMRARLGVSFNGVDPEKQATTAKDQERRAGQDNTETSSSSQALASRMKPARMAVAQASVMPHPNLTIAQGTMIPCGTNTELDTTVPGQVKCTVSRDVYSADGTVKLIDKGAVVTGEQNSGIQNGQNRVFVLWSRLRNPDQTLVNLDSSGTNSLGSAGIPGQVNSHFWERMGDAIFFSVLTDGMKAGIASINNNSSDVTFNTTENSTDQLATEALRAKINIPPTLYAAQGDAVSIYVARDLDFSTVYGLEMNE</sequence>
<feature type="compositionally biased region" description="Basic and acidic residues" evidence="7">
    <location>
        <begin position="66"/>
        <end position="75"/>
    </location>
</feature>
<dbReference type="GO" id="GO:0005886">
    <property type="term" value="C:plasma membrane"/>
    <property type="evidence" value="ECO:0007669"/>
    <property type="project" value="UniProtKB-SubCell"/>
</dbReference>
<proteinExistence type="inferred from homology"/>
<keyword evidence="5 8" id="KW-1133">Transmembrane helix</keyword>
<dbReference type="AlphaFoldDB" id="A0A615A4Y6"/>
<evidence type="ECO:0000313" key="9">
    <source>
        <dbReference type="EMBL" id="ECW6428314.1"/>
    </source>
</evidence>
<dbReference type="Proteomes" id="UP000839901">
    <property type="component" value="Unassembled WGS sequence"/>
</dbReference>
<dbReference type="InterPro" id="IPR047695">
    <property type="entry name" value="T4SS_VirB10/PtlG"/>
</dbReference>
<dbReference type="InterPro" id="IPR005498">
    <property type="entry name" value="T4SS_VirB10/TraB/TrbI"/>
</dbReference>
<evidence type="ECO:0000256" key="2">
    <source>
        <dbReference type="ARBA" id="ARBA00010265"/>
    </source>
</evidence>
<feature type="transmembrane region" description="Helical" evidence="8">
    <location>
        <begin position="39"/>
        <end position="57"/>
    </location>
</feature>
<comment type="subcellular location">
    <subcellularLocation>
        <location evidence="1">Cell membrane</location>
        <topology evidence="1">Single-pass membrane protein</topology>
    </subcellularLocation>
</comment>
<gene>
    <name evidence="9" type="ORF">II32_22310</name>
</gene>
<feature type="compositionally biased region" description="Low complexity" evidence="7">
    <location>
        <begin position="101"/>
        <end position="120"/>
    </location>
</feature>
<evidence type="ECO:0000256" key="8">
    <source>
        <dbReference type="SAM" id="Phobius"/>
    </source>
</evidence>
<keyword evidence="6 8" id="KW-0472">Membrane</keyword>
<dbReference type="CDD" id="cd16429">
    <property type="entry name" value="VirB10"/>
    <property type="match status" value="1"/>
</dbReference>
<evidence type="ECO:0000256" key="7">
    <source>
        <dbReference type="SAM" id="MobiDB-lite"/>
    </source>
</evidence>
<feature type="region of interest" description="Disordered" evidence="7">
    <location>
        <begin position="1"/>
        <end position="30"/>
    </location>
</feature>
<comment type="similarity">
    <text evidence="2">Belongs to the TrbI/VirB10 family.</text>
</comment>
<evidence type="ECO:0000256" key="3">
    <source>
        <dbReference type="ARBA" id="ARBA00022475"/>
    </source>
</evidence>
<feature type="region of interest" description="Disordered" evidence="7">
    <location>
        <begin position="66"/>
        <end position="180"/>
    </location>
</feature>
<evidence type="ECO:0000256" key="6">
    <source>
        <dbReference type="ARBA" id="ARBA00023136"/>
    </source>
</evidence>
<organism evidence="9">
    <name type="scientific">Salmonella montevideo</name>
    <dbReference type="NCBI Taxonomy" id="115981"/>
    <lineage>
        <taxon>Bacteria</taxon>
        <taxon>Pseudomonadati</taxon>
        <taxon>Pseudomonadota</taxon>
        <taxon>Gammaproteobacteria</taxon>
        <taxon>Enterobacterales</taxon>
        <taxon>Enterobacteriaceae</taxon>
        <taxon>Salmonella</taxon>
    </lineage>
</organism>
<reference evidence="9" key="1">
    <citation type="submission" date="2018-07" db="EMBL/GenBank/DDBJ databases">
        <authorList>
            <consortium name="GenomeTrakr network: Whole genome sequencing for foodborne pathogen traceback"/>
        </authorList>
    </citation>
    <scope>NUCLEOTIDE SEQUENCE [LARGE SCALE GENOMIC DNA]</scope>
    <source>
        <strain evidence="9">MDH-2014-00368</strain>
    </source>
</reference>
<keyword evidence="3" id="KW-1003">Cell membrane</keyword>
<feature type="compositionally biased region" description="Basic and acidic residues" evidence="7">
    <location>
        <begin position="125"/>
        <end position="136"/>
    </location>
</feature>
<dbReference type="EMBL" id="AAKXFP010000039">
    <property type="protein sequence ID" value="ECW6428314.1"/>
    <property type="molecule type" value="Genomic_DNA"/>
</dbReference>
<evidence type="ECO:0008006" key="10">
    <source>
        <dbReference type="Google" id="ProtNLM"/>
    </source>
</evidence>
<dbReference type="NCBIfam" id="NF038091">
    <property type="entry name" value="T4SS_VirB10"/>
    <property type="match status" value="1"/>
</dbReference>
<accession>A0A615A4Y6</accession>
<keyword evidence="4 8" id="KW-0812">Transmembrane</keyword>